<evidence type="ECO:0000256" key="10">
    <source>
        <dbReference type="ARBA" id="ARBA00023157"/>
    </source>
</evidence>
<keyword evidence="11" id="KW-0325">Glycoprotein</keyword>
<dbReference type="InterPro" id="IPR044791">
    <property type="entry name" value="Beta-glucanase/XTH"/>
</dbReference>
<comment type="caution">
    <text evidence="15">The sequence shown here is derived from an EMBL/GenBank/DDBJ whole genome shotgun (WGS) entry which is preliminary data.</text>
</comment>
<keyword evidence="12" id="KW-0326">Glycosidase</keyword>
<sequence>MAILIEGIIANSGRPASIQALEGTFVISKQPGPPLYVKIEKMSSSSQASLRFLLSIFMSVVMVTFASNFYNDFDLTWGDHRANIRNGGQILTLSLDQESGSGFQSKNEYLFGRFDMQMKLVPGDSAGTVTTLYLSSQGGAHDEIDFEFLGNLSGQPYILSTNLYSQGKGDREQQFYLWFDPTKNFHTYSAIWNRRKIIFLVDNIPIRVFNNLESIGVPFPKSQPMRVYSTIWNGDSWATRGGLVKIDWSKAPFTATYRNYIANACVWTSGKPCRNKSINAGENVFAEDKAILGPKGRERLRWVQKNYMIYNYCTDLKRFPKGPTHDEIDFEFLGNVSGDPYILHTNVFSQGKGNREQQFYLWFDPTMAFHTYSIVWNTQRIMFLVDNIPIRVFNNLESIGIPFPKSQPMRIYSSLWNADDWATRGGLVKTDWTKAPFTASYRNFKANACVWSSESACVSLSTNSLQTSAWQNQAPNAAERNRIRWVQQKYMVYNYCNDFKRFPQGLPAECKRSRFL</sequence>
<dbReference type="GO" id="GO:0010411">
    <property type="term" value="P:xyloglucan metabolic process"/>
    <property type="evidence" value="ECO:0007669"/>
    <property type="project" value="InterPro"/>
</dbReference>
<keyword evidence="5" id="KW-0052">Apoplast</keyword>
<dbReference type="GO" id="GO:0016762">
    <property type="term" value="F:xyloglucan:xyloglucosyl transferase activity"/>
    <property type="evidence" value="ECO:0007669"/>
    <property type="project" value="UniProtKB-EC"/>
</dbReference>
<dbReference type="InterPro" id="IPR016455">
    <property type="entry name" value="XTH"/>
</dbReference>
<dbReference type="Proteomes" id="UP000237347">
    <property type="component" value="Unassembled WGS sequence"/>
</dbReference>
<dbReference type="CDD" id="cd02176">
    <property type="entry name" value="GH16_XET"/>
    <property type="match status" value="1"/>
</dbReference>
<keyword evidence="7" id="KW-0808">Transferase</keyword>
<keyword evidence="6" id="KW-0964">Secreted</keyword>
<dbReference type="PROSITE" id="PS51762">
    <property type="entry name" value="GH16_2"/>
    <property type="match status" value="2"/>
</dbReference>
<keyword evidence="10" id="KW-1015">Disulfide bond</keyword>
<accession>A0AAW0LNW7</accession>
<comment type="catalytic activity">
    <reaction evidence="13">
        <text>breaks a beta-(1-&gt;4) bond in the backbone of a xyloglucan and transfers the xyloglucanyl segment on to O-4 of the non-reducing terminal glucose residue of an acceptor, which can be a xyloglucan or an oligosaccharide of xyloglucan.</text>
        <dbReference type="EC" id="2.4.1.207"/>
    </reaction>
</comment>
<evidence type="ECO:0000256" key="9">
    <source>
        <dbReference type="ARBA" id="ARBA00022801"/>
    </source>
</evidence>
<dbReference type="Gene3D" id="2.60.120.200">
    <property type="match status" value="2"/>
</dbReference>
<dbReference type="EC" id="2.4.1.207" evidence="3"/>
<dbReference type="AlphaFoldDB" id="A0AAW0LNW7"/>
<evidence type="ECO:0000256" key="13">
    <source>
        <dbReference type="ARBA" id="ARBA00034022"/>
    </source>
</evidence>
<evidence type="ECO:0000256" key="12">
    <source>
        <dbReference type="ARBA" id="ARBA00023295"/>
    </source>
</evidence>
<keyword evidence="4" id="KW-0134">Cell wall</keyword>
<evidence type="ECO:0000313" key="16">
    <source>
        <dbReference type="Proteomes" id="UP000237347"/>
    </source>
</evidence>
<evidence type="ECO:0000313" key="15">
    <source>
        <dbReference type="EMBL" id="KAK7853065.1"/>
    </source>
</evidence>
<gene>
    <name evidence="15" type="primary">XTH15_0</name>
    <name evidence="15" type="ORF">CFP56_037135</name>
</gene>
<evidence type="ECO:0000256" key="1">
    <source>
        <dbReference type="ARBA" id="ARBA00004191"/>
    </source>
</evidence>
<protein>
    <recommendedName>
        <fullName evidence="3">xyloglucan:xyloglucosyl transferase</fullName>
        <ecNumber evidence="3">2.4.1.207</ecNumber>
    </recommendedName>
</protein>
<evidence type="ECO:0000256" key="11">
    <source>
        <dbReference type="ARBA" id="ARBA00023180"/>
    </source>
</evidence>
<evidence type="ECO:0000256" key="2">
    <source>
        <dbReference type="ARBA" id="ARBA00004271"/>
    </source>
</evidence>
<dbReference type="GO" id="GO:0004553">
    <property type="term" value="F:hydrolase activity, hydrolyzing O-glycosyl compounds"/>
    <property type="evidence" value="ECO:0007669"/>
    <property type="project" value="InterPro"/>
</dbReference>
<evidence type="ECO:0000256" key="4">
    <source>
        <dbReference type="ARBA" id="ARBA00022512"/>
    </source>
</evidence>
<evidence type="ECO:0000256" key="7">
    <source>
        <dbReference type="ARBA" id="ARBA00022679"/>
    </source>
</evidence>
<dbReference type="PANTHER" id="PTHR31062">
    <property type="entry name" value="XYLOGLUCAN ENDOTRANSGLUCOSYLASE/HYDROLASE PROTEIN 8-RELATED"/>
    <property type="match status" value="1"/>
</dbReference>
<dbReference type="GO" id="GO:0042546">
    <property type="term" value="P:cell wall biogenesis"/>
    <property type="evidence" value="ECO:0007669"/>
    <property type="project" value="InterPro"/>
</dbReference>
<keyword evidence="16" id="KW-1185">Reference proteome</keyword>
<dbReference type="Pfam" id="PF00722">
    <property type="entry name" value="Glyco_hydro_16"/>
    <property type="match status" value="2"/>
</dbReference>
<keyword evidence="8" id="KW-0732">Signal</keyword>
<name>A0AAW0LNW7_QUESU</name>
<evidence type="ECO:0000256" key="3">
    <source>
        <dbReference type="ARBA" id="ARBA00012152"/>
    </source>
</evidence>
<organism evidence="15 16">
    <name type="scientific">Quercus suber</name>
    <name type="common">Cork oak</name>
    <dbReference type="NCBI Taxonomy" id="58331"/>
    <lineage>
        <taxon>Eukaryota</taxon>
        <taxon>Viridiplantae</taxon>
        <taxon>Streptophyta</taxon>
        <taxon>Embryophyta</taxon>
        <taxon>Tracheophyta</taxon>
        <taxon>Spermatophyta</taxon>
        <taxon>Magnoliopsida</taxon>
        <taxon>eudicotyledons</taxon>
        <taxon>Gunneridae</taxon>
        <taxon>Pentapetalae</taxon>
        <taxon>rosids</taxon>
        <taxon>fabids</taxon>
        <taxon>Fagales</taxon>
        <taxon>Fagaceae</taxon>
        <taxon>Quercus</taxon>
    </lineage>
</organism>
<evidence type="ECO:0000256" key="6">
    <source>
        <dbReference type="ARBA" id="ARBA00022525"/>
    </source>
</evidence>
<proteinExistence type="predicted"/>
<evidence type="ECO:0000259" key="14">
    <source>
        <dbReference type="PROSITE" id="PS51762"/>
    </source>
</evidence>
<dbReference type="InterPro" id="IPR010713">
    <property type="entry name" value="XET_C"/>
</dbReference>
<evidence type="ECO:0000256" key="8">
    <source>
        <dbReference type="ARBA" id="ARBA00022729"/>
    </source>
</evidence>
<feature type="domain" description="GH16" evidence="14">
    <location>
        <begin position="255"/>
        <end position="441"/>
    </location>
</feature>
<reference evidence="15 16" key="1">
    <citation type="journal article" date="2018" name="Sci. Data">
        <title>The draft genome sequence of cork oak.</title>
        <authorList>
            <person name="Ramos A.M."/>
            <person name="Usie A."/>
            <person name="Barbosa P."/>
            <person name="Barros P.M."/>
            <person name="Capote T."/>
            <person name="Chaves I."/>
            <person name="Simoes F."/>
            <person name="Abreu I."/>
            <person name="Carrasquinho I."/>
            <person name="Faro C."/>
            <person name="Guimaraes J.B."/>
            <person name="Mendonca D."/>
            <person name="Nobrega F."/>
            <person name="Rodrigues L."/>
            <person name="Saibo N.J.M."/>
            <person name="Varela M.C."/>
            <person name="Egas C."/>
            <person name="Matos J."/>
            <person name="Miguel C.M."/>
            <person name="Oliveira M.M."/>
            <person name="Ricardo C.P."/>
            <person name="Goncalves S."/>
        </authorList>
    </citation>
    <scope>NUCLEOTIDE SEQUENCE [LARGE SCALE GENOMIC DNA]</scope>
    <source>
        <strain evidence="16">cv. HL8</strain>
    </source>
</reference>
<comment type="subcellular location">
    <subcellularLocation>
        <location evidence="1">Secreted</location>
        <location evidence="1">Cell wall</location>
    </subcellularLocation>
    <subcellularLocation>
        <location evidence="2">Secreted</location>
        <location evidence="2">Extracellular space</location>
        <location evidence="2">Apoplast</location>
    </subcellularLocation>
</comment>
<dbReference type="GO" id="GO:0048046">
    <property type="term" value="C:apoplast"/>
    <property type="evidence" value="ECO:0007669"/>
    <property type="project" value="UniProtKB-SubCell"/>
</dbReference>
<dbReference type="EMBL" id="PKMF04000069">
    <property type="protein sequence ID" value="KAK7853065.1"/>
    <property type="molecule type" value="Genomic_DNA"/>
</dbReference>
<dbReference type="PROSITE" id="PS01034">
    <property type="entry name" value="GH16_1"/>
    <property type="match status" value="2"/>
</dbReference>
<keyword evidence="9" id="KW-0378">Hydrolase</keyword>
<dbReference type="FunFam" id="2.60.120.200:FF:000025">
    <property type="entry name" value="Xyloglucan endotransglucosylase/hydrolase"/>
    <property type="match status" value="1"/>
</dbReference>
<feature type="domain" description="GH16" evidence="14">
    <location>
        <begin position="63"/>
        <end position="257"/>
    </location>
</feature>
<dbReference type="InterPro" id="IPR008263">
    <property type="entry name" value="GH16_AS"/>
</dbReference>
<dbReference type="InterPro" id="IPR000757">
    <property type="entry name" value="Beta-glucanase-like"/>
</dbReference>
<dbReference type="Pfam" id="PF06955">
    <property type="entry name" value="XET_C"/>
    <property type="match status" value="1"/>
</dbReference>
<dbReference type="SUPFAM" id="SSF49899">
    <property type="entry name" value="Concanavalin A-like lectins/glucanases"/>
    <property type="match status" value="2"/>
</dbReference>
<evidence type="ECO:0000256" key="5">
    <source>
        <dbReference type="ARBA" id="ARBA00022523"/>
    </source>
</evidence>
<dbReference type="InterPro" id="IPR013320">
    <property type="entry name" value="ConA-like_dom_sf"/>
</dbReference>